<dbReference type="Gene3D" id="3.40.30.10">
    <property type="entry name" value="Glutaredoxin"/>
    <property type="match status" value="1"/>
</dbReference>
<dbReference type="RefSeq" id="WP_261696274.1">
    <property type="nucleotide sequence ID" value="NZ_CP104694.1"/>
</dbReference>
<gene>
    <name evidence="2" type="ORF">N4264_06630</name>
</gene>
<evidence type="ECO:0000259" key="1">
    <source>
        <dbReference type="PROSITE" id="PS51352"/>
    </source>
</evidence>
<dbReference type="InterPro" id="IPR000866">
    <property type="entry name" value="AhpC/TSA"/>
</dbReference>
<dbReference type="InterPro" id="IPR013766">
    <property type="entry name" value="Thioredoxin_domain"/>
</dbReference>
<protein>
    <submittedName>
        <fullName evidence="2">Thioredoxin family protein</fullName>
    </submittedName>
</protein>
<evidence type="ECO:0000313" key="2">
    <source>
        <dbReference type="EMBL" id="UXI69319.1"/>
    </source>
</evidence>
<dbReference type="PANTHER" id="PTHR43640">
    <property type="entry name" value="OS07G0260300 PROTEIN"/>
    <property type="match status" value="1"/>
</dbReference>
<name>A0ABY6BH23_9GAMM</name>
<keyword evidence="3" id="KW-1185">Reference proteome</keyword>
<dbReference type="InterPro" id="IPR047262">
    <property type="entry name" value="PRX-like1"/>
</dbReference>
<reference evidence="2" key="1">
    <citation type="submission" date="2022-09" db="EMBL/GenBank/DDBJ databases">
        <title>Tahibacter sp. nov., isolated from a fresh water.</title>
        <authorList>
            <person name="Baek J.H."/>
            <person name="Lee J.K."/>
            <person name="Kim J.M."/>
            <person name="Jeon C.O."/>
        </authorList>
    </citation>
    <scope>NUCLEOTIDE SEQUENCE</scope>
    <source>
        <strain evidence="2">W38</strain>
    </source>
</reference>
<dbReference type="PROSITE" id="PS51352">
    <property type="entry name" value="THIOREDOXIN_2"/>
    <property type="match status" value="1"/>
</dbReference>
<proteinExistence type="predicted"/>
<sequence length="184" mass="19997">MALVQTPDPELGAPAPDFRLPATSGGHLSLAGCRGPKGLLVMFICNHCPYVKAILDRLLADCRDIQAAGVGVVAISSNDARAYPEDSFERMRELANTAGFPFPYLYDEDQSVARAYGAVCTPDFFGYDADLNLRFRGRLDAAHRAARQPGQARELVDAMVEIARTGTTVVPQYPSMGCSLKWKD</sequence>
<dbReference type="CDD" id="cd02969">
    <property type="entry name" value="PRX_like1"/>
    <property type="match status" value="1"/>
</dbReference>
<dbReference type="Pfam" id="PF00578">
    <property type="entry name" value="AhpC-TSA"/>
    <property type="match status" value="1"/>
</dbReference>
<dbReference type="Proteomes" id="UP001064632">
    <property type="component" value="Chromosome"/>
</dbReference>
<organism evidence="2 3">
    <name type="scientific">Tahibacter amnicola</name>
    <dbReference type="NCBI Taxonomy" id="2976241"/>
    <lineage>
        <taxon>Bacteria</taxon>
        <taxon>Pseudomonadati</taxon>
        <taxon>Pseudomonadota</taxon>
        <taxon>Gammaproteobacteria</taxon>
        <taxon>Lysobacterales</taxon>
        <taxon>Rhodanobacteraceae</taxon>
        <taxon>Tahibacter</taxon>
    </lineage>
</organism>
<evidence type="ECO:0000313" key="3">
    <source>
        <dbReference type="Proteomes" id="UP001064632"/>
    </source>
</evidence>
<dbReference type="SUPFAM" id="SSF52833">
    <property type="entry name" value="Thioredoxin-like"/>
    <property type="match status" value="1"/>
</dbReference>
<feature type="domain" description="Thioredoxin" evidence="1">
    <location>
        <begin position="9"/>
        <end position="161"/>
    </location>
</feature>
<dbReference type="EMBL" id="CP104694">
    <property type="protein sequence ID" value="UXI69319.1"/>
    <property type="molecule type" value="Genomic_DNA"/>
</dbReference>
<dbReference type="InterPro" id="IPR036249">
    <property type="entry name" value="Thioredoxin-like_sf"/>
</dbReference>
<accession>A0ABY6BH23</accession>
<dbReference type="PANTHER" id="PTHR43640:SF1">
    <property type="entry name" value="THIOREDOXIN-DEPENDENT PEROXIREDOXIN"/>
    <property type="match status" value="1"/>
</dbReference>